<name>A0A9J5WH63_SOLCO</name>
<dbReference type="EMBL" id="JACXVP010000011">
    <property type="protein sequence ID" value="KAG5574304.1"/>
    <property type="molecule type" value="Genomic_DNA"/>
</dbReference>
<evidence type="ECO:0000313" key="2">
    <source>
        <dbReference type="EMBL" id="KAG5574304.1"/>
    </source>
</evidence>
<organism evidence="2 3">
    <name type="scientific">Solanum commersonii</name>
    <name type="common">Commerson's wild potato</name>
    <name type="synonym">Commerson's nightshade</name>
    <dbReference type="NCBI Taxonomy" id="4109"/>
    <lineage>
        <taxon>Eukaryota</taxon>
        <taxon>Viridiplantae</taxon>
        <taxon>Streptophyta</taxon>
        <taxon>Embryophyta</taxon>
        <taxon>Tracheophyta</taxon>
        <taxon>Spermatophyta</taxon>
        <taxon>Magnoliopsida</taxon>
        <taxon>eudicotyledons</taxon>
        <taxon>Gunneridae</taxon>
        <taxon>Pentapetalae</taxon>
        <taxon>asterids</taxon>
        <taxon>lamiids</taxon>
        <taxon>Solanales</taxon>
        <taxon>Solanaceae</taxon>
        <taxon>Solanoideae</taxon>
        <taxon>Solaneae</taxon>
        <taxon>Solanum</taxon>
    </lineage>
</organism>
<reference evidence="2 3" key="1">
    <citation type="submission" date="2020-09" db="EMBL/GenBank/DDBJ databases">
        <title>De no assembly of potato wild relative species, Solanum commersonii.</title>
        <authorList>
            <person name="Cho K."/>
        </authorList>
    </citation>
    <scope>NUCLEOTIDE SEQUENCE [LARGE SCALE GENOMIC DNA]</scope>
    <source>
        <strain evidence="2">LZ3.2</strain>
        <tissue evidence="2">Leaf</tissue>
    </source>
</reference>
<dbReference type="OrthoDB" id="1737366at2759"/>
<evidence type="ECO:0008006" key="4">
    <source>
        <dbReference type="Google" id="ProtNLM"/>
    </source>
</evidence>
<comment type="caution">
    <text evidence="2">The sequence shown here is derived from an EMBL/GenBank/DDBJ whole genome shotgun (WGS) entry which is preliminary data.</text>
</comment>
<dbReference type="Proteomes" id="UP000824120">
    <property type="component" value="Chromosome 11"/>
</dbReference>
<keyword evidence="3" id="KW-1185">Reference proteome</keyword>
<gene>
    <name evidence="2" type="ORF">H5410_054438</name>
</gene>
<dbReference type="PANTHER" id="PTHR31929">
    <property type="entry name" value="SAUR-LIKE AUXIN-RESPONSIVE PROTEIN FAMILY-RELATED"/>
    <property type="match status" value="1"/>
</dbReference>
<evidence type="ECO:0000256" key="1">
    <source>
        <dbReference type="ARBA" id="ARBA00006974"/>
    </source>
</evidence>
<evidence type="ECO:0000313" key="3">
    <source>
        <dbReference type="Proteomes" id="UP000824120"/>
    </source>
</evidence>
<sequence>MVVLDDEKKHERVLIYTKGVDKFVRQSHVLMPVGHGKQSHVKLHVLLSLTSGHQIHFTFNLDMKLTINFVYIHIHRKSFYAKHKSYLLCITQNLSFSLLSHHLKLQKYLGMGIKMTPLIQGTRILRRFSNFRGVPKGHCAVYVGESQKKRFIVPISYLSQPLFQDLLTQAEEQFGFDHSMGGLTIPCKEDFFSFYAKHKSYLLCITQNLSLSLSHHLKLQKYLGMGIKMTPLIQGESQKKRFIVPISYLSQPLFQDLLTQAEEQFGFDHSMGGLTIPCKEDLQKYLTMGIKMSPLIQGTRILRRFSNSGGVPKGHCAVYVGESQKKRFVVPISYLSQPLFQDLLTQAEEQFGFDHPMGGLTIPCKEDSLTMGIKMSPLIQGTRILRRFSNSGGVPKGHCAVYVGESQKKRFVVPISYLSQPLFQDLLTQAEEQFGFDHPMGGLTIPCKEDDLTMGIKMSPLIHGTRILRRFSNSGGVPKGHCAVYVGERQKKRFVVPISYLSQPLFQDLLTQAEEQFGFDHPMGGLTIPCKEDMRSS</sequence>
<dbReference type="InterPro" id="IPR003676">
    <property type="entry name" value="SAUR_fam"/>
</dbReference>
<dbReference type="GO" id="GO:0009733">
    <property type="term" value="P:response to auxin"/>
    <property type="evidence" value="ECO:0007669"/>
    <property type="project" value="InterPro"/>
</dbReference>
<dbReference type="Pfam" id="PF02519">
    <property type="entry name" value="Auxin_inducible"/>
    <property type="match status" value="5"/>
</dbReference>
<protein>
    <recommendedName>
        <fullName evidence="4">Auxin-induced SAUR</fullName>
    </recommendedName>
</protein>
<proteinExistence type="inferred from homology"/>
<dbReference type="AlphaFoldDB" id="A0A9J5WH63"/>
<comment type="similarity">
    <text evidence="1">Belongs to the ARG7 family.</text>
</comment>
<accession>A0A9J5WH63</accession>